<feature type="region of interest" description="Disordered" evidence="1">
    <location>
        <begin position="1"/>
        <end position="37"/>
    </location>
</feature>
<accession>A0A5S6QP10</accession>
<dbReference type="WBParaSite" id="TMUE_2000008592.1">
    <property type="protein sequence ID" value="TMUE_2000008592.1"/>
    <property type="gene ID" value="WBGene00289763"/>
</dbReference>
<evidence type="ECO:0000313" key="3">
    <source>
        <dbReference type="WBParaSite" id="TMUE_2000008592.1"/>
    </source>
</evidence>
<reference evidence="3" key="1">
    <citation type="submission" date="2019-12" db="UniProtKB">
        <authorList>
            <consortium name="WormBaseParasite"/>
        </authorList>
    </citation>
    <scope>IDENTIFICATION</scope>
</reference>
<name>A0A5S6QP10_TRIMR</name>
<keyword evidence="2" id="KW-1185">Reference proteome</keyword>
<protein>
    <submittedName>
        <fullName evidence="3">Uncharacterized protein</fullName>
    </submittedName>
</protein>
<evidence type="ECO:0000313" key="2">
    <source>
        <dbReference type="Proteomes" id="UP000046395"/>
    </source>
</evidence>
<proteinExistence type="predicted"/>
<feature type="compositionally biased region" description="Basic and acidic residues" evidence="1">
    <location>
        <begin position="28"/>
        <end position="37"/>
    </location>
</feature>
<sequence length="212" mass="23628">MVSRAGEQPPTQAVASDKKQRSIPNETSGDRDSPEHTGRAAGYANCLFQIFKPLSEREVTPAALAAINMKLPQRDYCGARVIGYQCFYPAAPIGRRQTKRSRLSVKTPAKCALILGTPIAARDDYGESGKLGCFGSRLTLTQRLHVPPTQDDSPQRLKRLPMALKSKSAFAHAFPYLWRDGNLVYSFILKHRRQRRLPSAGALTHRQPCRRI</sequence>
<evidence type="ECO:0000256" key="1">
    <source>
        <dbReference type="SAM" id="MobiDB-lite"/>
    </source>
</evidence>
<dbReference type="Proteomes" id="UP000046395">
    <property type="component" value="Unassembled WGS sequence"/>
</dbReference>
<organism evidence="2 3">
    <name type="scientific">Trichuris muris</name>
    <name type="common">Mouse whipworm</name>
    <dbReference type="NCBI Taxonomy" id="70415"/>
    <lineage>
        <taxon>Eukaryota</taxon>
        <taxon>Metazoa</taxon>
        <taxon>Ecdysozoa</taxon>
        <taxon>Nematoda</taxon>
        <taxon>Enoplea</taxon>
        <taxon>Dorylaimia</taxon>
        <taxon>Trichinellida</taxon>
        <taxon>Trichuridae</taxon>
        <taxon>Trichuris</taxon>
    </lineage>
</organism>
<dbReference type="AlphaFoldDB" id="A0A5S6QP10"/>